<evidence type="ECO:0000313" key="5">
    <source>
        <dbReference type="EMBL" id="MFC5217665.1"/>
    </source>
</evidence>
<name>A0ABW0CP71_STRCD</name>
<evidence type="ECO:0000256" key="2">
    <source>
        <dbReference type="ARBA" id="ARBA00022801"/>
    </source>
</evidence>
<feature type="domain" description="LysM" evidence="4">
    <location>
        <begin position="307"/>
        <end position="356"/>
    </location>
</feature>
<dbReference type="CDD" id="cd13925">
    <property type="entry name" value="RPF"/>
    <property type="match status" value="1"/>
</dbReference>
<feature type="compositionally biased region" description="Polar residues" evidence="3">
    <location>
        <begin position="227"/>
        <end position="250"/>
    </location>
</feature>
<organism evidence="5 6">
    <name type="scientific">Streptomyces coerulescens</name>
    <dbReference type="NCBI Taxonomy" id="29304"/>
    <lineage>
        <taxon>Bacteria</taxon>
        <taxon>Bacillati</taxon>
        <taxon>Actinomycetota</taxon>
        <taxon>Actinomycetes</taxon>
        <taxon>Kitasatosporales</taxon>
        <taxon>Streptomycetaceae</taxon>
        <taxon>Streptomyces</taxon>
    </lineage>
</organism>
<dbReference type="Pfam" id="PF06737">
    <property type="entry name" value="Transglycosylas"/>
    <property type="match status" value="1"/>
</dbReference>
<feature type="region of interest" description="Disordered" evidence="3">
    <location>
        <begin position="129"/>
        <end position="308"/>
    </location>
</feature>
<evidence type="ECO:0000259" key="4">
    <source>
        <dbReference type="PROSITE" id="PS51782"/>
    </source>
</evidence>
<dbReference type="SUPFAM" id="SSF53955">
    <property type="entry name" value="Lysozyme-like"/>
    <property type="match status" value="1"/>
</dbReference>
<keyword evidence="6" id="KW-1185">Reference proteome</keyword>
<keyword evidence="2" id="KW-0378">Hydrolase</keyword>
<feature type="compositionally biased region" description="Low complexity" evidence="3">
    <location>
        <begin position="196"/>
        <end position="212"/>
    </location>
</feature>
<dbReference type="PROSITE" id="PS51782">
    <property type="entry name" value="LYSM"/>
    <property type="match status" value="1"/>
</dbReference>
<dbReference type="Pfam" id="PF01476">
    <property type="entry name" value="LysM"/>
    <property type="match status" value="1"/>
</dbReference>
<dbReference type="SUPFAM" id="SSF54106">
    <property type="entry name" value="LysM domain"/>
    <property type="match status" value="1"/>
</dbReference>
<proteinExistence type="inferred from homology"/>
<dbReference type="Gene3D" id="1.10.530.10">
    <property type="match status" value="1"/>
</dbReference>
<reference evidence="6" key="1">
    <citation type="journal article" date="2019" name="Int. J. Syst. Evol. Microbiol.">
        <title>The Global Catalogue of Microorganisms (GCM) 10K type strain sequencing project: providing services to taxonomists for standard genome sequencing and annotation.</title>
        <authorList>
            <consortium name="The Broad Institute Genomics Platform"/>
            <consortium name="The Broad Institute Genome Sequencing Center for Infectious Disease"/>
            <person name="Wu L."/>
            <person name="Ma J."/>
        </authorList>
    </citation>
    <scope>NUCLEOTIDE SEQUENCE [LARGE SCALE GENOMIC DNA]</scope>
    <source>
        <strain evidence="6">KCTC 42586</strain>
    </source>
</reference>
<dbReference type="SMART" id="SM00257">
    <property type="entry name" value="LysM"/>
    <property type="match status" value="1"/>
</dbReference>
<sequence length="359" mass="35876">MLSGNGRHRRPRQAPALLVAAGVTGSAIAIPLLGATGASAADGTVWDKVAECESGGSWSADNGNGEYGGLQLTLDDWERYGGLDYASSPDLASRSQQIAVAQEILADQGTSPWGTCAVLNGLTKESGSVDLDTGVEGDSPSEVSGSSGLLDSSNSSNSSDSSDASEGSDSSGSGDASESSTPSGDPSKSASDTPDASSESPGKSSSSPSSSSESKKPSKSDASPEATASQSPESSPTEAPNADNQDNWSQDAGFWSLVDTGSIDGATDGAADGATEDATAGTGRHRGASADEGDTAEAATKSTGRHASYKVREGDTLASIADSLDLDGGWRALYQANKKAIGSDANRIAPGQTLDVPAK</sequence>
<evidence type="ECO:0000256" key="1">
    <source>
        <dbReference type="ARBA" id="ARBA00010830"/>
    </source>
</evidence>
<dbReference type="EMBL" id="JBHSKM010000022">
    <property type="protein sequence ID" value="MFC5217665.1"/>
    <property type="molecule type" value="Genomic_DNA"/>
</dbReference>
<feature type="compositionally biased region" description="Polar residues" evidence="3">
    <location>
        <begin position="181"/>
        <end position="195"/>
    </location>
</feature>
<feature type="compositionally biased region" description="Low complexity" evidence="3">
    <location>
        <begin position="144"/>
        <end position="180"/>
    </location>
</feature>
<protein>
    <submittedName>
        <fullName evidence="5">Transglycosylase family protein</fullName>
    </submittedName>
</protein>
<dbReference type="InterPro" id="IPR036779">
    <property type="entry name" value="LysM_dom_sf"/>
</dbReference>
<dbReference type="Proteomes" id="UP001596263">
    <property type="component" value="Unassembled WGS sequence"/>
</dbReference>
<dbReference type="CDD" id="cd00118">
    <property type="entry name" value="LysM"/>
    <property type="match status" value="1"/>
</dbReference>
<feature type="compositionally biased region" description="Low complexity" evidence="3">
    <location>
        <begin position="259"/>
        <end position="282"/>
    </location>
</feature>
<dbReference type="InterPro" id="IPR018392">
    <property type="entry name" value="LysM"/>
</dbReference>
<dbReference type="InterPro" id="IPR010618">
    <property type="entry name" value="RPF"/>
</dbReference>
<comment type="caution">
    <text evidence="5">The sequence shown here is derived from an EMBL/GenBank/DDBJ whole genome shotgun (WGS) entry which is preliminary data.</text>
</comment>
<comment type="similarity">
    <text evidence="1">Belongs to the transglycosylase family. Rpf subfamily.</text>
</comment>
<dbReference type="RefSeq" id="WP_380859003.1">
    <property type="nucleotide sequence ID" value="NZ_JBHSKM010000022.1"/>
</dbReference>
<dbReference type="InterPro" id="IPR023346">
    <property type="entry name" value="Lysozyme-like_dom_sf"/>
</dbReference>
<gene>
    <name evidence="5" type="ORF">ACFPQ9_27920</name>
</gene>
<evidence type="ECO:0000313" key="6">
    <source>
        <dbReference type="Proteomes" id="UP001596263"/>
    </source>
</evidence>
<evidence type="ECO:0000256" key="3">
    <source>
        <dbReference type="SAM" id="MobiDB-lite"/>
    </source>
</evidence>
<accession>A0ABW0CP71</accession>
<dbReference type="Gene3D" id="3.10.350.10">
    <property type="entry name" value="LysM domain"/>
    <property type="match status" value="1"/>
</dbReference>